<proteinExistence type="predicted"/>
<keyword evidence="1" id="KW-0812">Transmembrane</keyword>
<dbReference type="EMBL" id="POUA01000160">
    <property type="protein sequence ID" value="PZG42129.1"/>
    <property type="molecule type" value="Genomic_DNA"/>
</dbReference>
<gene>
    <name evidence="2" type="ORF">C1I98_20250</name>
</gene>
<feature type="transmembrane region" description="Helical" evidence="1">
    <location>
        <begin position="23"/>
        <end position="43"/>
    </location>
</feature>
<comment type="caution">
    <text evidence="2">The sequence shown here is derived from an EMBL/GenBank/DDBJ whole genome shotgun (WGS) entry which is preliminary data.</text>
</comment>
<dbReference type="AlphaFoldDB" id="A0A2W2GHR1"/>
<name>A0A2W2GHR1_9ACTN</name>
<feature type="transmembrane region" description="Helical" evidence="1">
    <location>
        <begin position="111"/>
        <end position="129"/>
    </location>
</feature>
<accession>A0A2W2GHR1</accession>
<sequence>MDGPVVDEHGGAAPRTPWEAPGWAGMVVFALLGVVLAVVGGFFHNVSLLAGLPIPAAAWMLLLAGLAHAAGRLTGRQSASFALILVWAAVSLPFANPRAEGDLIIAPNLDGYLYFYGGFVAMLIAAVLVPSRGPSWLLSSKLVGGGVRAPHGVGRPPG</sequence>
<organism evidence="2 3">
    <name type="scientific">Spongiactinospora gelatinilytica</name>
    <dbReference type="NCBI Taxonomy" id="2666298"/>
    <lineage>
        <taxon>Bacteria</taxon>
        <taxon>Bacillati</taxon>
        <taxon>Actinomycetota</taxon>
        <taxon>Actinomycetes</taxon>
        <taxon>Streptosporangiales</taxon>
        <taxon>Streptosporangiaceae</taxon>
        <taxon>Spongiactinospora</taxon>
    </lineage>
</organism>
<evidence type="ECO:0000256" key="1">
    <source>
        <dbReference type="SAM" id="Phobius"/>
    </source>
</evidence>
<feature type="transmembrane region" description="Helical" evidence="1">
    <location>
        <begin position="49"/>
        <end position="67"/>
    </location>
</feature>
<dbReference type="Proteomes" id="UP000248544">
    <property type="component" value="Unassembled WGS sequence"/>
</dbReference>
<keyword evidence="3" id="KW-1185">Reference proteome</keyword>
<reference evidence="2 3" key="1">
    <citation type="submission" date="2018-01" db="EMBL/GenBank/DDBJ databases">
        <title>Draft genome sequence of Sphaerisporangium sp. 7K107.</title>
        <authorList>
            <person name="Sahin N."/>
            <person name="Saygin H."/>
            <person name="Ay H."/>
        </authorList>
    </citation>
    <scope>NUCLEOTIDE SEQUENCE [LARGE SCALE GENOMIC DNA]</scope>
    <source>
        <strain evidence="2 3">7K107</strain>
    </source>
</reference>
<keyword evidence="1" id="KW-1133">Transmembrane helix</keyword>
<keyword evidence="1" id="KW-0472">Membrane</keyword>
<protein>
    <submittedName>
        <fullName evidence="2">Uncharacterized protein</fullName>
    </submittedName>
</protein>
<feature type="transmembrane region" description="Helical" evidence="1">
    <location>
        <begin position="79"/>
        <end position="99"/>
    </location>
</feature>
<evidence type="ECO:0000313" key="3">
    <source>
        <dbReference type="Proteomes" id="UP000248544"/>
    </source>
</evidence>
<evidence type="ECO:0000313" key="2">
    <source>
        <dbReference type="EMBL" id="PZG42129.1"/>
    </source>
</evidence>